<dbReference type="Pfam" id="PF03721">
    <property type="entry name" value="UDPG_MGDP_dh_N"/>
    <property type="match status" value="1"/>
</dbReference>
<gene>
    <name evidence="5" type="ORF">A2867_02950</name>
</gene>
<dbReference type="NCBIfam" id="TIGR03026">
    <property type="entry name" value="NDP-sugDHase"/>
    <property type="match status" value="1"/>
</dbReference>
<dbReference type="GO" id="GO:0000271">
    <property type="term" value="P:polysaccharide biosynthetic process"/>
    <property type="evidence" value="ECO:0007669"/>
    <property type="project" value="InterPro"/>
</dbReference>
<dbReference type="PANTHER" id="PTHR43750:SF3">
    <property type="entry name" value="UDP-GLUCOSE 6-DEHYDROGENASE TUAD"/>
    <property type="match status" value="1"/>
</dbReference>
<dbReference type="InterPro" id="IPR001732">
    <property type="entry name" value="UDP-Glc/GDP-Man_DH_N"/>
</dbReference>
<dbReference type="SUPFAM" id="SSF51735">
    <property type="entry name" value="NAD(P)-binding Rossmann-fold domains"/>
    <property type="match status" value="1"/>
</dbReference>
<dbReference type="Proteomes" id="UP000177555">
    <property type="component" value="Unassembled WGS sequence"/>
</dbReference>
<dbReference type="GO" id="GO:0016628">
    <property type="term" value="F:oxidoreductase activity, acting on the CH-CH group of donors, NAD or NADP as acceptor"/>
    <property type="evidence" value="ECO:0007669"/>
    <property type="project" value="InterPro"/>
</dbReference>
<dbReference type="InterPro" id="IPR008927">
    <property type="entry name" value="6-PGluconate_DH-like_C_sf"/>
</dbReference>
<evidence type="ECO:0000256" key="1">
    <source>
        <dbReference type="ARBA" id="ARBA00006601"/>
    </source>
</evidence>
<dbReference type="EMBL" id="MFCP01000001">
    <property type="protein sequence ID" value="OGE29736.1"/>
    <property type="molecule type" value="Genomic_DNA"/>
</dbReference>
<sequence>MANSSGNPSADWISPADIGIIGFGIVGQALAYGFSQPEIQSKYNIKYYDKFKESTPLKRVVEESEFIFICLPTPMKEDESGIDLSIIEDTIAQIAPLTNNTDKIIIIKSTIVPGTTKKFEQKYPKTNFAFNPEFLTEANYLQDFVSADRTVVGANNDLISRRVIALFRQRFPSQKIFQTDTTTAEMVKYMANAFLSTKVMFANEMFDICQTLGIKYEEVKSMVAADKRIGGSHMDVTTARGFGGKCFPKDIVALIGRAKNLGVEPKLLETVWSINKKIRQVHDWEEIPFAVEGNHTKK</sequence>
<evidence type="ECO:0000259" key="3">
    <source>
        <dbReference type="Pfam" id="PF00984"/>
    </source>
</evidence>
<dbReference type="Gene3D" id="1.20.5.100">
    <property type="entry name" value="Cytochrome c1, transmembrane anchor, C-terminal"/>
    <property type="match status" value="1"/>
</dbReference>
<dbReference type="GO" id="GO:0016616">
    <property type="term" value="F:oxidoreductase activity, acting on the CH-OH group of donors, NAD or NADP as acceptor"/>
    <property type="evidence" value="ECO:0007669"/>
    <property type="project" value="InterPro"/>
</dbReference>
<organism evidence="5 6">
    <name type="scientific">Candidatus Daviesbacteria bacterium RIFCSPHIGHO2_01_FULL_40_11</name>
    <dbReference type="NCBI Taxonomy" id="1797762"/>
    <lineage>
        <taxon>Bacteria</taxon>
        <taxon>Candidatus Daviesiibacteriota</taxon>
    </lineage>
</organism>
<proteinExistence type="inferred from homology"/>
<dbReference type="Gene3D" id="3.40.50.720">
    <property type="entry name" value="NAD(P)-binding Rossmann-like Domain"/>
    <property type="match status" value="2"/>
</dbReference>
<comment type="caution">
    <text evidence="5">The sequence shown here is derived from an EMBL/GenBank/DDBJ whole genome shotgun (WGS) entry which is preliminary data.</text>
</comment>
<dbReference type="Pfam" id="PF00984">
    <property type="entry name" value="UDPG_MGDP_dh"/>
    <property type="match status" value="1"/>
</dbReference>
<dbReference type="AlphaFoldDB" id="A0A1F5JMA9"/>
<name>A0A1F5JMA9_9BACT</name>
<dbReference type="InterPro" id="IPR017476">
    <property type="entry name" value="UDP-Glc/GDP-Man"/>
</dbReference>
<evidence type="ECO:0000313" key="5">
    <source>
        <dbReference type="EMBL" id="OGE29736.1"/>
    </source>
</evidence>
<dbReference type="PIRSF" id="PIRSF500136">
    <property type="entry name" value="UDP_ManNAc_DH"/>
    <property type="match status" value="1"/>
</dbReference>
<dbReference type="InterPro" id="IPR014026">
    <property type="entry name" value="UDP-Glc/GDP-Man_DH_dimer"/>
</dbReference>
<dbReference type="InterPro" id="IPR036291">
    <property type="entry name" value="NAD(P)-bd_dom_sf"/>
</dbReference>
<evidence type="ECO:0000256" key="2">
    <source>
        <dbReference type="PIRNR" id="PIRNR000124"/>
    </source>
</evidence>
<dbReference type="PIRSF" id="PIRSF000124">
    <property type="entry name" value="UDPglc_GDPman_dh"/>
    <property type="match status" value="1"/>
</dbReference>
<feature type="domain" description="UDP-glucose/GDP-mannose dehydrogenase N-terminal" evidence="4">
    <location>
        <begin position="49"/>
        <end position="159"/>
    </location>
</feature>
<dbReference type="GO" id="GO:0051287">
    <property type="term" value="F:NAD binding"/>
    <property type="evidence" value="ECO:0007669"/>
    <property type="project" value="InterPro"/>
</dbReference>
<dbReference type="InterPro" id="IPR028359">
    <property type="entry name" value="UDP_ManNAc/GlcNAc_DH"/>
</dbReference>
<dbReference type="PANTHER" id="PTHR43750">
    <property type="entry name" value="UDP-GLUCOSE 6-DEHYDROGENASE TUAD"/>
    <property type="match status" value="1"/>
</dbReference>
<protein>
    <recommendedName>
        <fullName evidence="7">UDP-glucose/GDP-mannose dehydrogenase dimerisation domain-containing protein</fullName>
    </recommendedName>
</protein>
<comment type="similarity">
    <text evidence="1 2">Belongs to the UDP-glucose/GDP-mannose dehydrogenase family.</text>
</comment>
<evidence type="ECO:0008006" key="7">
    <source>
        <dbReference type="Google" id="ProtNLM"/>
    </source>
</evidence>
<accession>A0A1F5JMA9</accession>
<evidence type="ECO:0000259" key="4">
    <source>
        <dbReference type="Pfam" id="PF03721"/>
    </source>
</evidence>
<reference evidence="5 6" key="1">
    <citation type="journal article" date="2016" name="Nat. Commun.">
        <title>Thousands of microbial genomes shed light on interconnected biogeochemical processes in an aquifer system.</title>
        <authorList>
            <person name="Anantharaman K."/>
            <person name="Brown C.T."/>
            <person name="Hug L.A."/>
            <person name="Sharon I."/>
            <person name="Castelle C.J."/>
            <person name="Probst A.J."/>
            <person name="Thomas B.C."/>
            <person name="Singh A."/>
            <person name="Wilkins M.J."/>
            <person name="Karaoz U."/>
            <person name="Brodie E.L."/>
            <person name="Williams K.H."/>
            <person name="Hubbard S.S."/>
            <person name="Banfield J.F."/>
        </authorList>
    </citation>
    <scope>NUCLEOTIDE SEQUENCE [LARGE SCALE GENOMIC DNA]</scope>
</reference>
<feature type="domain" description="UDP-glucose/GDP-mannose dehydrogenase dimerisation" evidence="3">
    <location>
        <begin position="183"/>
        <end position="276"/>
    </location>
</feature>
<dbReference type="SUPFAM" id="SSF48179">
    <property type="entry name" value="6-phosphogluconate dehydrogenase C-terminal domain-like"/>
    <property type="match status" value="1"/>
</dbReference>
<evidence type="ECO:0000313" key="6">
    <source>
        <dbReference type="Proteomes" id="UP000177555"/>
    </source>
</evidence>